<reference evidence="9" key="1">
    <citation type="submission" date="2025-08" db="UniProtKB">
        <authorList>
            <consortium name="RefSeq"/>
        </authorList>
    </citation>
    <scope>IDENTIFICATION</scope>
</reference>
<evidence type="ECO:0000256" key="6">
    <source>
        <dbReference type="ARBA" id="ARBA00023002"/>
    </source>
</evidence>
<dbReference type="GO" id="GO:0071949">
    <property type="term" value="F:FAD binding"/>
    <property type="evidence" value="ECO:0007669"/>
    <property type="project" value="TreeGrafter"/>
</dbReference>
<dbReference type="GO" id="GO:0035999">
    <property type="term" value="P:tetrahydrofolate interconversion"/>
    <property type="evidence" value="ECO:0007669"/>
    <property type="project" value="UniProtKB-UniPathway"/>
</dbReference>
<dbReference type="PANTHER" id="PTHR45754:SF3">
    <property type="entry name" value="METHYLENETETRAHYDROFOLATE REDUCTASE (NADPH)"/>
    <property type="match status" value="1"/>
</dbReference>
<evidence type="ECO:0000313" key="9">
    <source>
        <dbReference type="RefSeq" id="XP_026730252.1"/>
    </source>
</evidence>
<keyword evidence="4" id="KW-0285">Flavoprotein</keyword>
<comment type="cofactor">
    <cofactor evidence="1">
        <name>FAD</name>
        <dbReference type="ChEBI" id="CHEBI:57692"/>
    </cofactor>
</comment>
<dbReference type="OrthoDB" id="16284at2759"/>
<comment type="similarity">
    <text evidence="3">Belongs to the methylenetetrahydrofolate reductase family.</text>
</comment>
<gene>
    <name evidence="9" type="primary">LOC113495626</name>
</gene>
<evidence type="ECO:0000256" key="1">
    <source>
        <dbReference type="ARBA" id="ARBA00001974"/>
    </source>
</evidence>
<name>A0A7E5VPP2_TRINI</name>
<dbReference type="InterPro" id="IPR003171">
    <property type="entry name" value="Mehydrof_redctse-like"/>
</dbReference>
<dbReference type="Proteomes" id="UP000322000">
    <property type="component" value="Chromosome 7"/>
</dbReference>
<dbReference type="GeneID" id="113495626"/>
<dbReference type="Pfam" id="PF02219">
    <property type="entry name" value="MTHFR"/>
    <property type="match status" value="1"/>
</dbReference>
<dbReference type="GO" id="GO:0004489">
    <property type="term" value="F:methylenetetrahydrofolate reductase [NAD(P)H] activity"/>
    <property type="evidence" value="ECO:0007669"/>
    <property type="project" value="InterPro"/>
</dbReference>
<dbReference type="InParanoid" id="A0A7E5VPP2"/>
<protein>
    <submittedName>
        <fullName evidence="9">Methylenetetrahydrofolate reductase-like</fullName>
    </submittedName>
</protein>
<evidence type="ECO:0000256" key="4">
    <source>
        <dbReference type="ARBA" id="ARBA00022630"/>
    </source>
</evidence>
<dbReference type="KEGG" id="tnl:113495626"/>
<dbReference type="UniPathway" id="UPA00193"/>
<evidence type="ECO:0000256" key="5">
    <source>
        <dbReference type="ARBA" id="ARBA00022827"/>
    </source>
</evidence>
<accession>A0A7E5VPP2</accession>
<dbReference type="FunCoup" id="A0A7E5VPP2">
    <property type="interactions" value="14"/>
</dbReference>
<dbReference type="RefSeq" id="XP_026730252.1">
    <property type="nucleotide sequence ID" value="XM_026874451.1"/>
</dbReference>
<evidence type="ECO:0000256" key="7">
    <source>
        <dbReference type="RuleBase" id="RU004254"/>
    </source>
</evidence>
<dbReference type="Gene3D" id="3.20.20.220">
    <property type="match status" value="1"/>
</dbReference>
<proteinExistence type="inferred from homology"/>
<organism evidence="8 9">
    <name type="scientific">Trichoplusia ni</name>
    <name type="common">Cabbage looper</name>
    <dbReference type="NCBI Taxonomy" id="7111"/>
    <lineage>
        <taxon>Eukaryota</taxon>
        <taxon>Metazoa</taxon>
        <taxon>Ecdysozoa</taxon>
        <taxon>Arthropoda</taxon>
        <taxon>Hexapoda</taxon>
        <taxon>Insecta</taxon>
        <taxon>Pterygota</taxon>
        <taxon>Neoptera</taxon>
        <taxon>Endopterygota</taxon>
        <taxon>Lepidoptera</taxon>
        <taxon>Glossata</taxon>
        <taxon>Ditrysia</taxon>
        <taxon>Noctuoidea</taxon>
        <taxon>Noctuidae</taxon>
        <taxon>Plusiinae</taxon>
        <taxon>Trichoplusia</taxon>
    </lineage>
</organism>
<dbReference type="InterPro" id="IPR029041">
    <property type="entry name" value="FAD-linked_oxidoreductase-like"/>
</dbReference>
<keyword evidence="6" id="KW-0560">Oxidoreductase</keyword>
<dbReference type="PANTHER" id="PTHR45754">
    <property type="entry name" value="METHYLENETETRAHYDROFOLATE REDUCTASE"/>
    <property type="match status" value="1"/>
</dbReference>
<keyword evidence="5" id="KW-0274">FAD</keyword>
<evidence type="ECO:0000256" key="2">
    <source>
        <dbReference type="ARBA" id="ARBA00004777"/>
    </source>
</evidence>
<keyword evidence="8" id="KW-1185">Reference proteome</keyword>
<dbReference type="AlphaFoldDB" id="A0A7E5VPP2"/>
<dbReference type="SUPFAM" id="SSF51730">
    <property type="entry name" value="FAD-linked oxidoreductase"/>
    <property type="match status" value="1"/>
</dbReference>
<sequence>MSEENKITELIKRKGKFSYSFEVTPDVSEDELFSLKEDPVFFSVTWHAKQHQCKDLNIGPVRIASILRSKQKHVLLHLSCDMLKTDYLDELLTVLQERNICNLFLILGESYDPNSSDFKNTSEVIKYIRSKTGQYFCIGIPGFPGCNDEKLQQIKDKIELGADFIMTQALFDSDGFQTLIKRCEKMEIKVPIIPGIFPFETLQQLNGFINMCKIKVSEDLLTAINDKEKMNRPCSEIIKLLLQELMSKCNTSHFHFFTLNKLRNVEKYIAQIK</sequence>
<dbReference type="GO" id="GO:0005829">
    <property type="term" value="C:cytosol"/>
    <property type="evidence" value="ECO:0007669"/>
    <property type="project" value="TreeGrafter"/>
</dbReference>
<evidence type="ECO:0000313" key="8">
    <source>
        <dbReference type="Proteomes" id="UP000322000"/>
    </source>
</evidence>
<comment type="pathway">
    <text evidence="2 7">One-carbon metabolism; tetrahydrofolate interconversion.</text>
</comment>
<dbReference type="GO" id="GO:0009086">
    <property type="term" value="P:methionine biosynthetic process"/>
    <property type="evidence" value="ECO:0007669"/>
    <property type="project" value="TreeGrafter"/>
</dbReference>
<evidence type="ECO:0000256" key="3">
    <source>
        <dbReference type="ARBA" id="ARBA00006743"/>
    </source>
</evidence>